<comment type="caution">
    <text evidence="2">The sequence shown here is derived from an EMBL/GenBank/DDBJ whole genome shotgun (WGS) entry which is preliminary data.</text>
</comment>
<name>A0A397TW32_9GLOM</name>
<accession>A0A397TW32</accession>
<dbReference type="Proteomes" id="UP000266673">
    <property type="component" value="Unassembled WGS sequence"/>
</dbReference>
<dbReference type="InterPro" id="IPR026847">
    <property type="entry name" value="VPS13"/>
</dbReference>
<evidence type="ECO:0000256" key="1">
    <source>
        <dbReference type="ARBA" id="ARBA00006545"/>
    </source>
</evidence>
<organism evidence="2 3">
    <name type="scientific">Gigaspora rosea</name>
    <dbReference type="NCBI Taxonomy" id="44941"/>
    <lineage>
        <taxon>Eukaryota</taxon>
        <taxon>Fungi</taxon>
        <taxon>Fungi incertae sedis</taxon>
        <taxon>Mucoromycota</taxon>
        <taxon>Glomeromycotina</taxon>
        <taxon>Glomeromycetes</taxon>
        <taxon>Diversisporales</taxon>
        <taxon>Gigasporaceae</taxon>
        <taxon>Gigaspora</taxon>
    </lineage>
</organism>
<evidence type="ECO:0000313" key="2">
    <source>
        <dbReference type="EMBL" id="RIB01621.1"/>
    </source>
</evidence>
<sequence length="234" mass="25683">DAPIKLNTLVMENMRVSFPVLIDRIRQYYGEAFIYQVHKIVGSADFLGNPVGLFNNLSSGVVDIFYEPYQGITMSDRPQDLGIEIARGATSFVKKTVYGFSDSLLKFTGSIRKGLASATLDKTFQDHRRISQYKNRPKHALYGMAQGANSLVTSISSGFEGLVRKPIEGVEKEGSTGLIKGVGKGIVGFVTKPVVGMFDLASNVSAGIRNTTTVFDEKKLYLYICLDSLVVTEF</sequence>
<reference evidence="2 3" key="1">
    <citation type="submission" date="2018-06" db="EMBL/GenBank/DDBJ databases">
        <title>Comparative genomics reveals the genomic features of Rhizophagus irregularis, R. cerebriforme, R. diaphanum and Gigaspora rosea, and their symbiotic lifestyle signature.</title>
        <authorList>
            <person name="Morin E."/>
            <person name="San Clemente H."/>
            <person name="Chen E.C.H."/>
            <person name="De La Providencia I."/>
            <person name="Hainaut M."/>
            <person name="Kuo A."/>
            <person name="Kohler A."/>
            <person name="Murat C."/>
            <person name="Tang N."/>
            <person name="Roy S."/>
            <person name="Loubradou J."/>
            <person name="Henrissat B."/>
            <person name="Grigoriev I.V."/>
            <person name="Corradi N."/>
            <person name="Roux C."/>
            <person name="Martin F.M."/>
        </authorList>
    </citation>
    <scope>NUCLEOTIDE SEQUENCE [LARGE SCALE GENOMIC DNA]</scope>
    <source>
        <strain evidence="2 3">DAOM 194757</strain>
    </source>
</reference>
<comment type="similarity">
    <text evidence="1">Belongs to the VPS13 family.</text>
</comment>
<dbReference type="OrthoDB" id="428159at2759"/>
<dbReference type="GO" id="GO:0045324">
    <property type="term" value="P:late endosome to vacuole transport"/>
    <property type="evidence" value="ECO:0007669"/>
    <property type="project" value="TreeGrafter"/>
</dbReference>
<dbReference type="STRING" id="44941.A0A397TW32"/>
<evidence type="ECO:0000313" key="3">
    <source>
        <dbReference type="Proteomes" id="UP000266673"/>
    </source>
</evidence>
<dbReference type="GO" id="GO:0006623">
    <property type="term" value="P:protein targeting to vacuole"/>
    <property type="evidence" value="ECO:0007669"/>
    <property type="project" value="TreeGrafter"/>
</dbReference>
<dbReference type="PANTHER" id="PTHR16166">
    <property type="entry name" value="VACUOLAR PROTEIN SORTING-ASSOCIATED PROTEIN VPS13"/>
    <property type="match status" value="1"/>
</dbReference>
<dbReference type="PANTHER" id="PTHR16166:SF93">
    <property type="entry name" value="INTERMEMBRANE LIPID TRANSFER PROTEIN VPS13"/>
    <property type="match status" value="1"/>
</dbReference>
<dbReference type="GO" id="GO:0045053">
    <property type="term" value="P:protein retention in Golgi apparatus"/>
    <property type="evidence" value="ECO:0007669"/>
    <property type="project" value="TreeGrafter"/>
</dbReference>
<dbReference type="GO" id="GO:0007005">
    <property type="term" value="P:mitochondrion organization"/>
    <property type="evidence" value="ECO:0007669"/>
    <property type="project" value="TreeGrafter"/>
</dbReference>
<evidence type="ECO:0008006" key="4">
    <source>
        <dbReference type="Google" id="ProtNLM"/>
    </source>
</evidence>
<feature type="non-terminal residue" evidence="2">
    <location>
        <position position="1"/>
    </location>
</feature>
<dbReference type="EMBL" id="QKWP01003026">
    <property type="protein sequence ID" value="RIB01621.1"/>
    <property type="molecule type" value="Genomic_DNA"/>
</dbReference>
<dbReference type="AlphaFoldDB" id="A0A397TW32"/>
<keyword evidence="3" id="KW-1185">Reference proteome</keyword>
<protein>
    <recommendedName>
        <fullName evidence="4">Vacuolar protein sorting-associated protein 13 DH-like domain-containing protein</fullName>
    </recommendedName>
</protein>
<gene>
    <name evidence="2" type="ORF">C2G38_1992638</name>
</gene>
<proteinExistence type="inferred from homology"/>